<reference evidence="4 5" key="1">
    <citation type="journal article" date="2014" name="Appl. Microbiol. Biotechnol.">
        <title>Transformable facultative thermophile Geobacillus stearothermophilus NUB3621 as a host strain for metabolic engineering.</title>
        <authorList>
            <person name="Blanchard K."/>
            <person name="Robic S."/>
            <person name="Matsumura I."/>
        </authorList>
    </citation>
    <scope>NUCLEOTIDE SEQUENCE [LARGE SCALE GENOMIC DNA]</scope>
    <source>
        <strain evidence="4 5">NUB3621</strain>
    </source>
</reference>
<dbReference type="GO" id="GO:0016491">
    <property type="term" value="F:oxidoreductase activity"/>
    <property type="evidence" value="ECO:0007669"/>
    <property type="project" value="UniProtKB-KW"/>
</dbReference>
<feature type="domain" description="Flavodoxin-like fold" evidence="3">
    <location>
        <begin position="1"/>
        <end position="169"/>
    </location>
</feature>
<dbReference type="SUPFAM" id="SSF52218">
    <property type="entry name" value="Flavoproteins"/>
    <property type="match status" value="1"/>
</dbReference>
<dbReference type="Proteomes" id="UP000023566">
    <property type="component" value="Chromosome"/>
</dbReference>
<dbReference type="InterPro" id="IPR029039">
    <property type="entry name" value="Flavoprotein-like_sf"/>
</dbReference>
<sequence>MKVLVIVAHPNLEQSRVNKTWVNRLSQEENITVHHLYAAYPDWNIDVEKEQQLLLEHDRIVFQFPLYWYSTPALLKQWQDVVLTYGWAYGSEGNKLHGKEFVLAISTGGPASSYQAGGYNHYSMSEITRPLQAMANLTGMHFLPSFIVYGVRNLTDEQLQESAEQLVKHITNPLLRLGR</sequence>
<proteinExistence type="inferred from homology"/>
<dbReference type="PANTHER" id="PTHR47307:SF1">
    <property type="entry name" value="GLUTATHIONE-REGULATED POTASSIUM-EFFLUX SYSTEM ANCILLARY PROTEIN KEFG"/>
    <property type="match status" value="1"/>
</dbReference>
<dbReference type="InterPro" id="IPR046980">
    <property type="entry name" value="KefG/KefF"/>
</dbReference>
<comment type="similarity">
    <text evidence="1">Belongs to the NAD(P)H dehydrogenase (quinone) family.</text>
</comment>
<name>A0ABC9VAQ0_9BACL</name>
<keyword evidence="2" id="KW-0560">Oxidoreductase</keyword>
<dbReference type="RefSeq" id="WP_043906167.1">
    <property type="nucleotide sequence ID" value="NZ_CM002692.1"/>
</dbReference>
<evidence type="ECO:0000313" key="4">
    <source>
        <dbReference type="EMBL" id="EZP75201.1"/>
    </source>
</evidence>
<evidence type="ECO:0000313" key="5">
    <source>
        <dbReference type="Proteomes" id="UP000023566"/>
    </source>
</evidence>
<dbReference type="EMBL" id="AOTZ01000009">
    <property type="protein sequence ID" value="EZP75201.1"/>
    <property type="molecule type" value="Genomic_DNA"/>
</dbReference>
<evidence type="ECO:0000256" key="2">
    <source>
        <dbReference type="ARBA" id="ARBA00023002"/>
    </source>
</evidence>
<gene>
    <name evidence="4" type="ORF">H839_16913</name>
</gene>
<keyword evidence="5" id="KW-1185">Reference proteome</keyword>
<protein>
    <submittedName>
        <fullName evidence="4">NAD(P)H dehydrogenase (Quinone)</fullName>
    </submittedName>
</protein>
<evidence type="ECO:0000259" key="3">
    <source>
        <dbReference type="Pfam" id="PF02525"/>
    </source>
</evidence>
<evidence type="ECO:0000256" key="1">
    <source>
        <dbReference type="ARBA" id="ARBA00006252"/>
    </source>
</evidence>
<dbReference type="InterPro" id="IPR003680">
    <property type="entry name" value="Flavodoxin_fold"/>
</dbReference>
<organism evidence="4 5">
    <name type="scientific">Parageobacillus genomosp. 1</name>
    <dbReference type="NCBI Taxonomy" id="1295642"/>
    <lineage>
        <taxon>Bacteria</taxon>
        <taxon>Bacillati</taxon>
        <taxon>Bacillota</taxon>
        <taxon>Bacilli</taxon>
        <taxon>Bacillales</taxon>
        <taxon>Anoxybacillaceae</taxon>
        <taxon>Parageobacillus</taxon>
    </lineage>
</organism>
<dbReference type="Pfam" id="PF02525">
    <property type="entry name" value="Flavodoxin_2"/>
    <property type="match status" value="1"/>
</dbReference>
<comment type="caution">
    <text evidence="4">The sequence shown here is derived from an EMBL/GenBank/DDBJ whole genome shotgun (WGS) entry which is preliminary data.</text>
</comment>
<accession>A0ABC9VAQ0</accession>
<dbReference type="FunFam" id="3.40.50.360:FF:000013">
    <property type="entry name" value="Glutathione-regulated potassium-efflux system ancillary protein KefG"/>
    <property type="match status" value="1"/>
</dbReference>
<dbReference type="Gene3D" id="3.40.50.360">
    <property type="match status" value="1"/>
</dbReference>
<dbReference type="PANTHER" id="PTHR47307">
    <property type="entry name" value="GLUTATHIONE-REGULATED POTASSIUM-EFFLUX SYSTEM ANCILLARY PROTEIN KEFG"/>
    <property type="match status" value="1"/>
</dbReference>
<dbReference type="AlphaFoldDB" id="A0ABC9VAQ0"/>